<dbReference type="AlphaFoldDB" id="A0A813G2N7"/>
<name>A0A813G2N7_POLGL</name>
<reference evidence="1" key="1">
    <citation type="submission" date="2021-02" db="EMBL/GenBank/DDBJ databases">
        <authorList>
            <person name="Dougan E. K."/>
            <person name="Rhodes N."/>
            <person name="Thang M."/>
            <person name="Chan C."/>
        </authorList>
    </citation>
    <scope>NUCLEOTIDE SEQUENCE</scope>
</reference>
<dbReference type="EMBL" id="CAJNNV010026605">
    <property type="protein sequence ID" value="CAE8618610.1"/>
    <property type="molecule type" value="Genomic_DNA"/>
</dbReference>
<evidence type="ECO:0000313" key="1">
    <source>
        <dbReference type="EMBL" id="CAE8618610.1"/>
    </source>
</evidence>
<dbReference type="Proteomes" id="UP000654075">
    <property type="component" value="Unassembled WGS sequence"/>
</dbReference>
<comment type="caution">
    <text evidence="1">The sequence shown here is derived from an EMBL/GenBank/DDBJ whole genome shotgun (WGS) entry which is preliminary data.</text>
</comment>
<gene>
    <name evidence="1" type="ORF">PGLA1383_LOCUS36222</name>
</gene>
<keyword evidence="2" id="KW-1185">Reference proteome</keyword>
<proteinExistence type="predicted"/>
<accession>A0A813G2N7</accession>
<protein>
    <submittedName>
        <fullName evidence="1">Uncharacterized protein</fullName>
    </submittedName>
</protein>
<organism evidence="1 2">
    <name type="scientific">Polarella glacialis</name>
    <name type="common">Dinoflagellate</name>
    <dbReference type="NCBI Taxonomy" id="89957"/>
    <lineage>
        <taxon>Eukaryota</taxon>
        <taxon>Sar</taxon>
        <taxon>Alveolata</taxon>
        <taxon>Dinophyceae</taxon>
        <taxon>Suessiales</taxon>
        <taxon>Suessiaceae</taxon>
        <taxon>Polarella</taxon>
    </lineage>
</organism>
<sequence>MAREISIVGLMASHITCQQGLTYLQNSVQSIEEQTSQLRLLAIGISAVPQMYTATRDALQAMLQYSSCNLRVRLSKTPLKQFQHFKAIMQYVSALEAESTWVLFSDDDDLWHSSRVSFYKSVIAASNCPALSSILSAGGCAINTENISGSAPSPGQYYIDPEGDGNYQFLCVRLSVLQNFFAEVHEPELQGPFADLCFVTWVFRKQQHGSHLKVEPPEGMWLYMWRHESAAGQPQQRHRRVLNNSMSLMVELVLRDTFADPAILHQERHALQNWVASICEDGTSAADFVSGQEDHVITDILVRWHVSSDDLMVSGACELTQWERWIELARLDLDKDLQCWLDEGIISGRVGGDYWCEVDLRWSVGPLIQALARSALKVESLAPTQQAQCNRATFQFMRHRKRAYLSYLSLRVDQVIGRKRAISLCLADDIKNAFCASYLNVGLWPDTRSV</sequence>
<evidence type="ECO:0000313" key="2">
    <source>
        <dbReference type="Proteomes" id="UP000654075"/>
    </source>
</evidence>